<comment type="catalytic activity">
    <reaction evidence="1">
        <text>Hydrolysis of terminal, non-reducing alpha-D-galactose residues in alpha-D-galactosides, including galactose oligosaccharides, galactomannans and galactolipids.</text>
        <dbReference type="EC" id="3.2.1.22"/>
    </reaction>
</comment>
<dbReference type="InterPro" id="IPR013785">
    <property type="entry name" value="Aldolase_TIM"/>
</dbReference>
<dbReference type="STRING" id="1141098.A0A1Y2DH23"/>
<sequence length="346" mass="37790">MSQTPLDESDYVHCSLDSGWSVGANGDDFGRIIYDTNNFDIPSLAYHVHDEGLLLVVYLVPGAFIADEGKTILDTNIMIGSIEPVVQQWHPSVVDQFASGGVDLIKLDFVTPGSHTNNANLPANLSGEVIAYHNAIAQSGRSIRLDISWKLDRSQAFFDIWESSADSMQSDQDIYNAGECTFVAWDFLQRAIENYLFTMVIQYNRMLAIYLDMDSLFVGNEADFSGMTVAERQTMMRHWVGAAANLIVGSDLTHLDALGLDVLTRADQIQAWDAGPDSSVYAVAVLANYGPDQGQGGFGTVFEGAQTVTVSSDDLDITGTDLRSPSEGFSIELEEAESVLYRLTPA</sequence>
<dbReference type="AlphaFoldDB" id="A0A1Y2DH23"/>
<proteinExistence type="inferred from homology"/>
<evidence type="ECO:0000313" key="7">
    <source>
        <dbReference type="Proteomes" id="UP000193689"/>
    </source>
</evidence>
<keyword evidence="7" id="KW-1185">Reference proteome</keyword>
<evidence type="ECO:0000256" key="2">
    <source>
        <dbReference type="ARBA" id="ARBA00009743"/>
    </source>
</evidence>
<dbReference type="GeneID" id="63781020"/>
<gene>
    <name evidence="6" type="ORF">BCR38DRAFT_499965</name>
</gene>
<dbReference type="Gene3D" id="3.20.20.70">
    <property type="entry name" value="Aldolase class I"/>
    <property type="match status" value="1"/>
</dbReference>
<evidence type="ECO:0000256" key="3">
    <source>
        <dbReference type="ARBA" id="ARBA00012755"/>
    </source>
</evidence>
<dbReference type="PANTHER" id="PTHR11452">
    <property type="entry name" value="ALPHA-GALACTOSIDASE/ALPHA-N-ACETYLGALACTOSAMINIDASE"/>
    <property type="match status" value="1"/>
</dbReference>
<dbReference type="RefSeq" id="XP_040711311.1">
    <property type="nucleotide sequence ID" value="XM_040864808.1"/>
</dbReference>
<name>A0A1Y2DH23_9PEZI</name>
<dbReference type="Pfam" id="PF16499">
    <property type="entry name" value="Melibiase_2"/>
    <property type="match status" value="1"/>
</dbReference>
<dbReference type="InterPro" id="IPR002241">
    <property type="entry name" value="Glyco_hydro_27"/>
</dbReference>
<evidence type="ECO:0000256" key="1">
    <source>
        <dbReference type="ARBA" id="ARBA00001255"/>
    </source>
</evidence>
<evidence type="ECO:0000313" key="6">
    <source>
        <dbReference type="EMBL" id="ORY58394.1"/>
    </source>
</evidence>
<comment type="similarity">
    <text evidence="2">Belongs to the glycosyl hydrolase 27 family.</text>
</comment>
<dbReference type="PANTHER" id="PTHR11452:SF33">
    <property type="entry name" value="ALPHA-GALACTOSIDASE 2"/>
    <property type="match status" value="1"/>
</dbReference>
<comment type="caution">
    <text evidence="6">The sequence shown here is derived from an EMBL/GenBank/DDBJ whole genome shotgun (WGS) entry which is preliminary data.</text>
</comment>
<keyword evidence="5" id="KW-0326">Glycosidase</keyword>
<evidence type="ECO:0000256" key="4">
    <source>
        <dbReference type="ARBA" id="ARBA00022801"/>
    </source>
</evidence>
<dbReference type="InParanoid" id="A0A1Y2DH23"/>
<reference evidence="6 7" key="1">
    <citation type="submission" date="2016-07" db="EMBL/GenBank/DDBJ databases">
        <title>Pervasive Adenine N6-methylation of Active Genes in Fungi.</title>
        <authorList>
            <consortium name="DOE Joint Genome Institute"/>
            <person name="Mondo S.J."/>
            <person name="Dannebaum R.O."/>
            <person name="Kuo R.C."/>
            <person name="Labutti K."/>
            <person name="Haridas S."/>
            <person name="Kuo A."/>
            <person name="Salamov A."/>
            <person name="Ahrendt S.R."/>
            <person name="Lipzen A."/>
            <person name="Sullivan W."/>
            <person name="Andreopoulos W.B."/>
            <person name="Clum A."/>
            <person name="Lindquist E."/>
            <person name="Daum C."/>
            <person name="Ramamoorthy G.K."/>
            <person name="Gryganskyi A."/>
            <person name="Culley D."/>
            <person name="Magnuson J.K."/>
            <person name="James T.Y."/>
            <person name="O'Malley M.A."/>
            <person name="Stajich J.E."/>
            <person name="Spatafora J.W."/>
            <person name="Visel A."/>
            <person name="Grigoriev I.V."/>
        </authorList>
    </citation>
    <scope>NUCLEOTIDE SEQUENCE [LARGE SCALE GENOMIC DNA]</scope>
    <source>
        <strain evidence="6 7">CBS 129021</strain>
    </source>
</reference>
<dbReference type="GO" id="GO:0004557">
    <property type="term" value="F:alpha-galactosidase activity"/>
    <property type="evidence" value="ECO:0007669"/>
    <property type="project" value="UniProtKB-EC"/>
</dbReference>
<dbReference type="Proteomes" id="UP000193689">
    <property type="component" value="Unassembled WGS sequence"/>
</dbReference>
<dbReference type="GO" id="GO:0005975">
    <property type="term" value="P:carbohydrate metabolic process"/>
    <property type="evidence" value="ECO:0007669"/>
    <property type="project" value="InterPro"/>
</dbReference>
<dbReference type="OrthoDB" id="5795902at2759"/>
<dbReference type="InterPro" id="IPR017853">
    <property type="entry name" value="GH"/>
</dbReference>
<organism evidence="6 7">
    <name type="scientific">Pseudomassariella vexata</name>
    <dbReference type="NCBI Taxonomy" id="1141098"/>
    <lineage>
        <taxon>Eukaryota</taxon>
        <taxon>Fungi</taxon>
        <taxon>Dikarya</taxon>
        <taxon>Ascomycota</taxon>
        <taxon>Pezizomycotina</taxon>
        <taxon>Sordariomycetes</taxon>
        <taxon>Xylariomycetidae</taxon>
        <taxon>Amphisphaeriales</taxon>
        <taxon>Pseudomassariaceae</taxon>
        <taxon>Pseudomassariella</taxon>
    </lineage>
</organism>
<dbReference type="EMBL" id="MCFJ01000016">
    <property type="protein sequence ID" value="ORY58394.1"/>
    <property type="molecule type" value="Genomic_DNA"/>
</dbReference>
<dbReference type="EC" id="3.2.1.22" evidence="3"/>
<protein>
    <recommendedName>
        <fullName evidence="3">alpha-galactosidase</fullName>
        <ecNumber evidence="3">3.2.1.22</ecNumber>
    </recommendedName>
</protein>
<evidence type="ECO:0000256" key="5">
    <source>
        <dbReference type="ARBA" id="ARBA00023295"/>
    </source>
</evidence>
<accession>A0A1Y2DH23</accession>
<dbReference type="SUPFAM" id="SSF51445">
    <property type="entry name" value="(Trans)glycosidases"/>
    <property type="match status" value="1"/>
</dbReference>
<keyword evidence="4 6" id="KW-0378">Hydrolase</keyword>